<evidence type="ECO:0000313" key="2">
    <source>
        <dbReference type="Proteomes" id="UP000198856"/>
    </source>
</evidence>
<protein>
    <submittedName>
        <fullName evidence="1">Uncharacterized protein</fullName>
    </submittedName>
</protein>
<proteinExistence type="predicted"/>
<dbReference type="Proteomes" id="UP000198856">
    <property type="component" value="Unassembled WGS sequence"/>
</dbReference>
<reference evidence="1 2" key="1">
    <citation type="submission" date="2016-10" db="EMBL/GenBank/DDBJ databases">
        <authorList>
            <person name="de Groot N.N."/>
        </authorList>
    </citation>
    <scope>NUCLEOTIDE SEQUENCE [LARGE SCALE GENOMIC DNA]</scope>
    <source>
        <strain evidence="1 2">IBRC-M10015</strain>
    </source>
</reference>
<dbReference type="EMBL" id="FNFC01000012">
    <property type="protein sequence ID" value="SDJ94818.1"/>
    <property type="molecule type" value="Genomic_DNA"/>
</dbReference>
<evidence type="ECO:0000313" key="1">
    <source>
        <dbReference type="EMBL" id="SDJ94818.1"/>
    </source>
</evidence>
<keyword evidence="2" id="KW-1185">Reference proteome</keyword>
<gene>
    <name evidence="1" type="ORF">SAMN05216226_112112</name>
</gene>
<organism evidence="1 2">
    <name type="scientific">Halovenus aranensis</name>
    <dbReference type="NCBI Taxonomy" id="890420"/>
    <lineage>
        <taxon>Archaea</taxon>
        <taxon>Methanobacteriati</taxon>
        <taxon>Methanobacteriota</taxon>
        <taxon>Stenosarchaea group</taxon>
        <taxon>Halobacteria</taxon>
        <taxon>Halobacteriales</taxon>
        <taxon>Haloarculaceae</taxon>
        <taxon>Halovenus</taxon>
    </lineage>
</organism>
<dbReference type="STRING" id="890420.SAMN05216226_112112"/>
<accession>A0A1G8XW95</accession>
<sequence>MGLGNGSPIDSAAIDESVNQMHQQLGRGVVNVRFRYQKGQPFKPRDGKDVRTARVTITPGIHKQAGYFDIQWLENGDYKYHYREEGLEFRFGREAANKTTTKPIRHFHPPTNLDAHKQSCIGAEQPPKRVTIAVLKTWWTAVKNHDESLVNAQSGLP</sequence>
<name>A0A1G8XW95_9EURY</name>
<dbReference type="InterPro" id="IPR045397">
    <property type="entry name" value="TumE-like"/>
</dbReference>
<dbReference type="Pfam" id="PF20126">
    <property type="entry name" value="TumE"/>
    <property type="match status" value="1"/>
</dbReference>
<dbReference type="AlphaFoldDB" id="A0A1G8XW95"/>